<dbReference type="RefSeq" id="WP_067260517.1">
    <property type="nucleotide sequence ID" value="NZ_LWMW01000150.1"/>
</dbReference>
<evidence type="ECO:0000256" key="1">
    <source>
        <dbReference type="SAM" id="MobiDB-lite"/>
    </source>
</evidence>
<dbReference type="PATRIC" id="fig|47311.3.peg.2143"/>
<comment type="caution">
    <text evidence="2">The sequence shown here is derived from an EMBL/GenBank/DDBJ whole genome shotgun (WGS) entry which is preliminary data.</text>
</comment>
<evidence type="ECO:0000313" key="3">
    <source>
        <dbReference type="Proteomes" id="UP000077275"/>
    </source>
</evidence>
<feature type="compositionally biased region" description="Acidic residues" evidence="1">
    <location>
        <begin position="74"/>
        <end position="98"/>
    </location>
</feature>
<dbReference type="STRING" id="47311.MBCUT_19670"/>
<organism evidence="2 3">
    <name type="scientific">Methanobrevibacter cuticularis</name>
    <dbReference type="NCBI Taxonomy" id="47311"/>
    <lineage>
        <taxon>Archaea</taxon>
        <taxon>Methanobacteriati</taxon>
        <taxon>Methanobacteriota</taxon>
        <taxon>Methanomada group</taxon>
        <taxon>Methanobacteria</taxon>
        <taxon>Methanobacteriales</taxon>
        <taxon>Methanobacteriaceae</taxon>
        <taxon>Methanobrevibacter</taxon>
    </lineage>
</organism>
<gene>
    <name evidence="2" type="ORF">MBCUT_19670</name>
</gene>
<dbReference type="EMBL" id="LWMW01000150">
    <property type="protein sequence ID" value="KZX14725.1"/>
    <property type="molecule type" value="Genomic_DNA"/>
</dbReference>
<proteinExistence type="predicted"/>
<accession>A0A166CPD1</accession>
<keyword evidence="3" id="KW-1185">Reference proteome</keyword>
<protein>
    <submittedName>
        <fullName evidence="2">Uncharacterized protein</fullName>
    </submittedName>
</protein>
<reference evidence="2 3" key="1">
    <citation type="submission" date="2016-04" db="EMBL/GenBank/DDBJ databases">
        <title>Genome sequence of Methanobrevibacter cuticularis DSM 11139.</title>
        <authorList>
            <person name="Poehlein A."/>
            <person name="Seedorf H."/>
            <person name="Daniel R."/>
        </authorList>
    </citation>
    <scope>NUCLEOTIDE SEQUENCE [LARGE SCALE GENOMIC DNA]</scope>
    <source>
        <strain evidence="2 3">DSM 11139</strain>
    </source>
</reference>
<sequence length="98" mass="10545">MKLTRNMIIILATVIIIFGIGIIEAVSVQNHEVISLTSDLLNNTSEPSPVDLGTSGETLNSDSNNNDNSSALVPEEEPNQEPEPPEIPVDEESSDSEQ</sequence>
<feature type="region of interest" description="Disordered" evidence="1">
    <location>
        <begin position="41"/>
        <end position="98"/>
    </location>
</feature>
<feature type="compositionally biased region" description="Low complexity" evidence="1">
    <location>
        <begin position="60"/>
        <end position="70"/>
    </location>
</feature>
<dbReference type="Proteomes" id="UP000077275">
    <property type="component" value="Unassembled WGS sequence"/>
</dbReference>
<name>A0A166CPD1_9EURY</name>
<evidence type="ECO:0000313" key="2">
    <source>
        <dbReference type="EMBL" id="KZX14725.1"/>
    </source>
</evidence>
<dbReference type="AlphaFoldDB" id="A0A166CPD1"/>